<dbReference type="Proteomes" id="UP000005926">
    <property type="component" value="Unassembled WGS sequence"/>
</dbReference>
<evidence type="ECO:0000313" key="3">
    <source>
        <dbReference type="Proteomes" id="UP000005926"/>
    </source>
</evidence>
<gene>
    <name evidence="2" type="ORF">HMPREF0444_0231</name>
</gene>
<evidence type="ECO:0000313" key="2">
    <source>
        <dbReference type="EMBL" id="EEW37987.1"/>
    </source>
</evidence>
<accession>C8NE86</accession>
<dbReference type="RefSeq" id="WP_005605205.1">
    <property type="nucleotide sequence ID" value="NZ_CP102283.1"/>
</dbReference>
<dbReference type="EMBL" id="ACKZ01000008">
    <property type="protein sequence ID" value="EEW37987.1"/>
    <property type="molecule type" value="Genomic_DNA"/>
</dbReference>
<proteinExistence type="predicted"/>
<protein>
    <submittedName>
        <fullName evidence="2">Uncharacterized protein</fullName>
    </submittedName>
</protein>
<dbReference type="HOGENOM" id="CLU_2287541_0_0_9"/>
<reference evidence="2 3" key="1">
    <citation type="submission" date="2009-08" db="EMBL/GenBank/DDBJ databases">
        <authorList>
            <person name="Muzny D."/>
            <person name="Qin X."/>
            <person name="Deng J."/>
            <person name="Jiang H."/>
            <person name="Liu Y."/>
            <person name="Qu J."/>
            <person name="Song X.-Z."/>
            <person name="Zhang L."/>
            <person name="Thornton R."/>
            <person name="Coyle M."/>
            <person name="Francisco L."/>
            <person name="Jackson L."/>
            <person name="Javaid M."/>
            <person name="Korchina V."/>
            <person name="Kovar C."/>
            <person name="Mata R."/>
            <person name="Mathew T."/>
            <person name="Ngo R."/>
            <person name="Nguyen L."/>
            <person name="Nguyen N."/>
            <person name="Okwuonu G."/>
            <person name="Ongeri F."/>
            <person name="Pham C."/>
            <person name="Simmons D."/>
            <person name="Wilczek-Boney K."/>
            <person name="Hale W."/>
            <person name="Jakkamsetti A."/>
            <person name="Pham P."/>
            <person name="Ruth R."/>
            <person name="San Lucas F."/>
            <person name="Warren J."/>
            <person name="Zhang J."/>
            <person name="Zhao Z."/>
            <person name="Zhou C."/>
            <person name="Zhu D."/>
            <person name="Lee S."/>
            <person name="Bess C."/>
            <person name="Blankenburg K."/>
            <person name="Forbes L."/>
            <person name="Fu Q."/>
            <person name="Gubbala S."/>
            <person name="Hirani K."/>
            <person name="Jayaseelan J.C."/>
            <person name="Lara F."/>
            <person name="Munidasa M."/>
            <person name="Palculict T."/>
            <person name="Patil S."/>
            <person name="Pu L.-L."/>
            <person name="Saada N."/>
            <person name="Tang L."/>
            <person name="Weissenberger G."/>
            <person name="Zhu Y."/>
            <person name="Hemphill L."/>
            <person name="Shang Y."/>
            <person name="Youmans B."/>
            <person name="Ayvaz T."/>
            <person name="Ross M."/>
            <person name="Santibanez J."/>
            <person name="Aqrawi P."/>
            <person name="Gross S."/>
            <person name="Joshi V."/>
            <person name="Fowler G."/>
            <person name="Nazareth L."/>
            <person name="Reid J."/>
            <person name="Worley K."/>
            <person name="Petrosino J."/>
            <person name="Highlander S."/>
            <person name="Gibbs R."/>
        </authorList>
    </citation>
    <scope>NUCLEOTIDE SEQUENCE [LARGE SCALE GENOMIC DNA]</scope>
    <source>
        <strain evidence="2 3">ATCC 49175</strain>
    </source>
</reference>
<feature type="region of interest" description="Disordered" evidence="1">
    <location>
        <begin position="71"/>
        <end position="101"/>
    </location>
</feature>
<evidence type="ECO:0000256" key="1">
    <source>
        <dbReference type="SAM" id="MobiDB-lite"/>
    </source>
</evidence>
<dbReference type="GeneID" id="78411503"/>
<organism evidence="2 3">
    <name type="scientific">Granulicatella adiacens ATCC 49175</name>
    <dbReference type="NCBI Taxonomy" id="638301"/>
    <lineage>
        <taxon>Bacteria</taxon>
        <taxon>Bacillati</taxon>
        <taxon>Bacillota</taxon>
        <taxon>Bacilli</taxon>
        <taxon>Lactobacillales</taxon>
        <taxon>Carnobacteriaceae</taxon>
        <taxon>Granulicatella</taxon>
    </lineage>
</organism>
<dbReference type="AlphaFoldDB" id="C8NE86"/>
<comment type="caution">
    <text evidence="2">The sequence shown here is derived from an EMBL/GenBank/DDBJ whole genome shotgun (WGS) entry which is preliminary data.</text>
</comment>
<keyword evidence="3" id="KW-1185">Reference proteome</keyword>
<sequence>MADFDKNRIAKMQQYLTEVTDPEFKGSATDKTIAMAELFNYYHSDWKADASHFVDQNLELFDDEKMQMLFRNSNAGRKSPHTIIRQESKSKYKRPMRPGED</sequence>
<feature type="compositionally biased region" description="Basic residues" evidence="1">
    <location>
        <begin position="91"/>
        <end position="101"/>
    </location>
</feature>
<name>C8NE86_9LACT</name>